<dbReference type="Proteomes" id="UP000038040">
    <property type="component" value="Unplaced"/>
</dbReference>
<comment type="subcellular location">
    <subcellularLocation>
        <location evidence="2">Cytoplasm</location>
        <location evidence="2">Perinuclear region</location>
    </subcellularLocation>
    <subcellularLocation>
        <location evidence="1">Nucleus</location>
    </subcellularLocation>
</comment>
<dbReference type="GO" id="GO:0007346">
    <property type="term" value="P:regulation of mitotic cell cycle"/>
    <property type="evidence" value="ECO:0007669"/>
    <property type="project" value="TreeGrafter"/>
</dbReference>
<evidence type="ECO:0000256" key="11">
    <source>
        <dbReference type="ARBA" id="ARBA00061603"/>
    </source>
</evidence>
<dbReference type="WBParaSite" id="DME_0000895601-mRNA-1">
    <property type="protein sequence ID" value="DME_0000895601-mRNA-1"/>
    <property type="gene ID" value="DME_0000895601"/>
</dbReference>
<name>A0A0N4UM92_DRAME</name>
<dbReference type="Pfam" id="PF10221">
    <property type="entry name" value="Mat89Bb"/>
    <property type="match status" value="1"/>
</dbReference>
<evidence type="ECO:0000256" key="2">
    <source>
        <dbReference type="ARBA" id="ARBA00004556"/>
    </source>
</evidence>
<accession>A0A0N4UM92</accession>
<dbReference type="Proteomes" id="UP000274756">
    <property type="component" value="Unassembled WGS sequence"/>
</dbReference>
<evidence type="ECO:0000313" key="13">
    <source>
        <dbReference type="EMBL" id="VDN52812.1"/>
    </source>
</evidence>
<dbReference type="GO" id="GO:0051642">
    <property type="term" value="P:centrosome localization"/>
    <property type="evidence" value="ECO:0007669"/>
    <property type="project" value="TreeGrafter"/>
</dbReference>
<dbReference type="AlphaFoldDB" id="A0A0N4UM92"/>
<reference evidence="16" key="1">
    <citation type="submission" date="2017-02" db="UniProtKB">
        <authorList>
            <consortium name="WormBaseParasite"/>
        </authorList>
    </citation>
    <scope>IDENTIFICATION</scope>
</reference>
<keyword evidence="15" id="KW-1185">Reference proteome</keyword>
<dbReference type="STRING" id="318479.A0A0N4UM92"/>
<dbReference type="GO" id="GO:0051301">
    <property type="term" value="P:cell division"/>
    <property type="evidence" value="ECO:0007669"/>
    <property type="project" value="UniProtKB-KW"/>
</dbReference>
<keyword evidence="7" id="KW-0539">Nucleus</keyword>
<dbReference type="EMBL" id="UYYG01000080">
    <property type="protein sequence ID" value="VDN52812.1"/>
    <property type="molecule type" value="Genomic_DNA"/>
</dbReference>
<evidence type="ECO:0000256" key="12">
    <source>
        <dbReference type="ARBA" id="ARBA00065185"/>
    </source>
</evidence>
<sequence>MHVNVYIVCLIPVSNRSDDERITSKPLTKINEHVSCCVRCAEADPSFRSVVHSVIMDQYDLVSTTVTSIPMKEEAQQGQSVNYDVEVFHPRRSYIILEKLNLIDSSSKLRSRQLGGYDTIQLSWTTPSAKNRWNQYPRCISAVPVSPASVNSRPSVCLTSFLLGGRNVMLEVLRQNIDSARDIPPNINQKLISHLLMCHAGHIFMHTLWVGEHPLFDDKKLIAAAQMPQVDGLRVIDFGALMKECHLIVPPTAKKESANTYNERARKHLKRLTRFWPLLLTDAFIYNIPKKFEPLLSLIKKRELSTSDVNKCREFFHTFMSYKDTKEPLTAKTINCIKFKNPLSRDEQFRISCNEILNHLRNYVNHSERHLEVFNVFLQISGLDRSTHLSIVDVSLIDCKCINIFFLEKLNLYDFFLKKYQKERWSKWKDFVGRQNSLSNPVVLYPHLDVSKSGKAIEIDQ</sequence>
<organism evidence="14 16">
    <name type="scientific">Dracunculus medinensis</name>
    <name type="common">Guinea worm</name>
    <dbReference type="NCBI Taxonomy" id="318479"/>
    <lineage>
        <taxon>Eukaryota</taxon>
        <taxon>Metazoa</taxon>
        <taxon>Ecdysozoa</taxon>
        <taxon>Nematoda</taxon>
        <taxon>Chromadorea</taxon>
        <taxon>Rhabditida</taxon>
        <taxon>Spirurina</taxon>
        <taxon>Dracunculoidea</taxon>
        <taxon>Dracunculidae</taxon>
        <taxon>Dracunculus</taxon>
    </lineage>
</organism>
<dbReference type="GO" id="GO:0048471">
    <property type="term" value="C:perinuclear region of cytoplasm"/>
    <property type="evidence" value="ECO:0007669"/>
    <property type="project" value="UniProtKB-SubCell"/>
</dbReference>
<dbReference type="GO" id="GO:0032039">
    <property type="term" value="C:integrator complex"/>
    <property type="evidence" value="ECO:0007669"/>
    <property type="project" value="TreeGrafter"/>
</dbReference>
<evidence type="ECO:0000256" key="4">
    <source>
        <dbReference type="ARBA" id="ARBA00022490"/>
    </source>
</evidence>
<evidence type="ECO:0000256" key="9">
    <source>
        <dbReference type="ARBA" id="ARBA00030658"/>
    </source>
</evidence>
<comment type="subunit">
    <text evidence="12">Belongs to the multiprotein complex Integrator, at least composed of IntS1, IntS2, IntS3, IntS4, omd/IntS5, IntS6, defl/IntS7, IntS8, IntS9, IntS10, IntS11, IntS12, asun/IntS13, IntS14 and IntS15. The core complex associates with protein phosphatase 2A subunits mts/PP2A and Pp2A-29B, to form the Integrator-PP2A (INTAC) complex.</text>
</comment>
<keyword evidence="4" id="KW-0963">Cytoplasm</keyword>
<dbReference type="PANTHER" id="PTHR12955">
    <property type="entry name" value="SARCOMA ANTIGEN NY-SAR-95-RELATED"/>
    <property type="match status" value="1"/>
</dbReference>
<evidence type="ECO:0000313" key="16">
    <source>
        <dbReference type="WBParaSite" id="DME_0000895601-mRNA-1"/>
    </source>
</evidence>
<keyword evidence="5" id="KW-0132">Cell division</keyword>
<evidence type="ECO:0000256" key="3">
    <source>
        <dbReference type="ARBA" id="ARBA00020501"/>
    </source>
</evidence>
<evidence type="ECO:0000313" key="15">
    <source>
        <dbReference type="Proteomes" id="UP000274756"/>
    </source>
</evidence>
<evidence type="ECO:0000313" key="14">
    <source>
        <dbReference type="Proteomes" id="UP000038040"/>
    </source>
</evidence>
<dbReference type="OrthoDB" id="5844105at2759"/>
<evidence type="ECO:0000256" key="10">
    <source>
        <dbReference type="ARBA" id="ARBA00032585"/>
    </source>
</evidence>
<evidence type="ECO:0000256" key="6">
    <source>
        <dbReference type="ARBA" id="ARBA00022776"/>
    </source>
</evidence>
<evidence type="ECO:0000256" key="5">
    <source>
        <dbReference type="ARBA" id="ARBA00022618"/>
    </source>
</evidence>
<proteinExistence type="inferred from homology"/>
<evidence type="ECO:0000256" key="1">
    <source>
        <dbReference type="ARBA" id="ARBA00004123"/>
    </source>
</evidence>
<gene>
    <name evidence="13" type="ORF">DME_LOCUS2785</name>
</gene>
<keyword evidence="6" id="KW-0498">Mitosis</keyword>
<protein>
    <recommendedName>
        <fullName evidence="3">Protein asunder</fullName>
    </recommendedName>
    <alternativeName>
        <fullName evidence="10">Cell cycle regulator Mat89Bb</fullName>
    </alternativeName>
    <alternativeName>
        <fullName evidence="9">Set apart in position or space protein</fullName>
    </alternativeName>
</protein>
<reference evidence="13 15" key="2">
    <citation type="submission" date="2018-11" db="EMBL/GenBank/DDBJ databases">
        <authorList>
            <consortium name="Pathogen Informatics"/>
        </authorList>
    </citation>
    <scope>NUCLEOTIDE SEQUENCE [LARGE SCALE GENOMIC DNA]</scope>
</reference>
<dbReference type="PANTHER" id="PTHR12955:SF1">
    <property type="entry name" value="INTEGRATOR COMPLEX SUBUNIT 13"/>
    <property type="match status" value="1"/>
</dbReference>
<dbReference type="InterPro" id="IPR019355">
    <property type="entry name" value="Cell_cycle_regulator_Mat89Bb"/>
</dbReference>
<keyword evidence="8" id="KW-0131">Cell cycle</keyword>
<evidence type="ECO:0000256" key="7">
    <source>
        <dbReference type="ARBA" id="ARBA00023242"/>
    </source>
</evidence>
<comment type="similarity">
    <text evidence="11">Belongs to the Integrator subunit 13 family.</text>
</comment>
<evidence type="ECO:0000256" key="8">
    <source>
        <dbReference type="ARBA" id="ARBA00023306"/>
    </source>
</evidence>